<dbReference type="PANTHER" id="PTHR10851">
    <property type="entry name" value="PYRIDOXINE-5-PHOSPHATE OXIDASE"/>
    <property type="match status" value="1"/>
</dbReference>
<dbReference type="InterPro" id="IPR011576">
    <property type="entry name" value="Pyridox_Oxase_N"/>
</dbReference>
<protein>
    <recommendedName>
        <fullName evidence="4">pyridoxal 5'-phosphate synthase</fullName>
        <ecNumber evidence="4">1.4.3.5</ecNumber>
    </recommendedName>
</protein>
<dbReference type="InterPro" id="IPR000659">
    <property type="entry name" value="Pyridox_Oxase"/>
</dbReference>
<evidence type="ECO:0000256" key="5">
    <source>
        <dbReference type="ARBA" id="ARBA00022630"/>
    </source>
</evidence>
<sequence>MLSRREAELCAVGCVCGAVITALAPRVRHLFSRRVALKRRELPSSPHELFQRWLREAEARDGVRARALVLATSAPDDGATARYVLPHSFGDPIILGTNIRSQKARQLLVDGRCELVWRDGDRQVRIRGTAIVAGAADARSLQTFANLAPPRRWGVELLDQGRPIDDEAHDALLRRYETEFNPNNLTACPDNFTAVAVTPATIEFFQGGHPAYINDRFLYVRDQADPTTFNLLARLQA</sequence>
<name>A0AAD7UHY7_9STRA</name>
<dbReference type="PANTHER" id="PTHR10851:SF0">
    <property type="entry name" value="PYRIDOXINE-5'-PHOSPHATE OXIDASE"/>
    <property type="match status" value="1"/>
</dbReference>
<reference evidence="9" key="1">
    <citation type="submission" date="2023-01" db="EMBL/GenBank/DDBJ databases">
        <title>Metagenome sequencing of chrysophaentin producing Chrysophaeum taylorii.</title>
        <authorList>
            <person name="Davison J."/>
            <person name="Bewley C."/>
        </authorList>
    </citation>
    <scope>NUCLEOTIDE SEQUENCE</scope>
    <source>
        <strain evidence="9">NIES-1699</strain>
    </source>
</reference>
<evidence type="ECO:0000256" key="1">
    <source>
        <dbReference type="ARBA" id="ARBA00001917"/>
    </source>
</evidence>
<dbReference type="GO" id="GO:0004733">
    <property type="term" value="F:pyridoxamine phosphate oxidase activity"/>
    <property type="evidence" value="ECO:0007669"/>
    <property type="project" value="UniProtKB-EC"/>
</dbReference>
<evidence type="ECO:0000256" key="6">
    <source>
        <dbReference type="ARBA" id="ARBA00022643"/>
    </source>
</evidence>
<proteinExistence type="predicted"/>
<dbReference type="EC" id="1.4.3.5" evidence="4"/>
<keyword evidence="10" id="KW-1185">Reference proteome</keyword>
<comment type="caution">
    <text evidence="9">The sequence shown here is derived from an EMBL/GenBank/DDBJ whole genome shotgun (WGS) entry which is preliminary data.</text>
</comment>
<comment type="pathway">
    <text evidence="3">Cofactor metabolism; pyridoxal 5'-phosphate salvage; pyridoxal 5'-phosphate from pyridoxine 5'-phosphate: step 1/1.</text>
</comment>
<evidence type="ECO:0000256" key="2">
    <source>
        <dbReference type="ARBA" id="ARBA00004738"/>
    </source>
</evidence>
<comment type="pathway">
    <text evidence="2">Cofactor metabolism; pyridoxal 5'-phosphate salvage; pyridoxal 5'-phosphate from pyridoxamine 5'-phosphate: step 1/1.</text>
</comment>
<evidence type="ECO:0000313" key="9">
    <source>
        <dbReference type="EMBL" id="KAJ8607327.1"/>
    </source>
</evidence>
<evidence type="ECO:0000256" key="7">
    <source>
        <dbReference type="ARBA" id="ARBA00023002"/>
    </source>
</evidence>
<keyword evidence="7" id="KW-0560">Oxidoreductase</keyword>
<dbReference type="GO" id="GO:0010181">
    <property type="term" value="F:FMN binding"/>
    <property type="evidence" value="ECO:0007669"/>
    <property type="project" value="InterPro"/>
</dbReference>
<evidence type="ECO:0000313" key="10">
    <source>
        <dbReference type="Proteomes" id="UP001230188"/>
    </source>
</evidence>
<comment type="cofactor">
    <cofactor evidence="1">
        <name>FMN</name>
        <dbReference type="ChEBI" id="CHEBI:58210"/>
    </cofactor>
</comment>
<dbReference type="GO" id="GO:0008615">
    <property type="term" value="P:pyridoxine biosynthetic process"/>
    <property type="evidence" value="ECO:0007669"/>
    <property type="project" value="InterPro"/>
</dbReference>
<dbReference type="EMBL" id="JAQMWT010000222">
    <property type="protein sequence ID" value="KAJ8607327.1"/>
    <property type="molecule type" value="Genomic_DNA"/>
</dbReference>
<feature type="domain" description="Pyridoxamine 5'-phosphate oxidase N-terminal" evidence="8">
    <location>
        <begin position="64"/>
        <end position="137"/>
    </location>
</feature>
<keyword evidence="5" id="KW-0285">Flavoprotein</keyword>
<evidence type="ECO:0000259" key="8">
    <source>
        <dbReference type="Pfam" id="PF01243"/>
    </source>
</evidence>
<accession>A0AAD7UHY7</accession>
<evidence type="ECO:0000256" key="4">
    <source>
        <dbReference type="ARBA" id="ARBA00012801"/>
    </source>
</evidence>
<gene>
    <name evidence="9" type="ORF">CTAYLR_009552</name>
</gene>
<dbReference type="Proteomes" id="UP001230188">
    <property type="component" value="Unassembled WGS sequence"/>
</dbReference>
<dbReference type="Gene3D" id="2.30.110.10">
    <property type="entry name" value="Electron Transport, Fmn-binding Protein, Chain A"/>
    <property type="match status" value="1"/>
</dbReference>
<keyword evidence="6" id="KW-0288">FMN</keyword>
<organism evidence="9 10">
    <name type="scientific">Chrysophaeum taylorii</name>
    <dbReference type="NCBI Taxonomy" id="2483200"/>
    <lineage>
        <taxon>Eukaryota</taxon>
        <taxon>Sar</taxon>
        <taxon>Stramenopiles</taxon>
        <taxon>Ochrophyta</taxon>
        <taxon>Pelagophyceae</taxon>
        <taxon>Pelagomonadales</taxon>
        <taxon>Pelagomonadaceae</taxon>
        <taxon>Chrysophaeum</taxon>
    </lineage>
</organism>
<dbReference type="SUPFAM" id="SSF50475">
    <property type="entry name" value="FMN-binding split barrel"/>
    <property type="match status" value="1"/>
</dbReference>
<dbReference type="Pfam" id="PF01243">
    <property type="entry name" value="PNPOx_N"/>
    <property type="match status" value="1"/>
</dbReference>
<dbReference type="AlphaFoldDB" id="A0AAD7UHY7"/>
<dbReference type="InterPro" id="IPR012349">
    <property type="entry name" value="Split_barrel_FMN-bd"/>
</dbReference>
<evidence type="ECO:0000256" key="3">
    <source>
        <dbReference type="ARBA" id="ARBA00005037"/>
    </source>
</evidence>